<dbReference type="OrthoDB" id="5242221at2"/>
<dbReference type="STRING" id="504800.SAMN04488085_11849"/>
<keyword evidence="6" id="KW-1185">Reference proteome</keyword>
<dbReference type="InterPro" id="IPR000182">
    <property type="entry name" value="GNAT_dom"/>
</dbReference>
<keyword evidence="5" id="KW-0687">Ribonucleoprotein</keyword>
<dbReference type="Gene3D" id="3.40.630.30">
    <property type="match status" value="1"/>
</dbReference>
<evidence type="ECO:0000259" key="4">
    <source>
        <dbReference type="PROSITE" id="PS51186"/>
    </source>
</evidence>
<evidence type="ECO:0000313" key="6">
    <source>
        <dbReference type="Proteomes" id="UP000199152"/>
    </source>
</evidence>
<dbReference type="RefSeq" id="WP_091329367.1">
    <property type="nucleotide sequence ID" value="NZ_FOSW01000018.1"/>
</dbReference>
<organism evidence="5 6">
    <name type="scientific">Geodermatophilus ruber</name>
    <dbReference type="NCBI Taxonomy" id="504800"/>
    <lineage>
        <taxon>Bacteria</taxon>
        <taxon>Bacillati</taxon>
        <taxon>Actinomycetota</taxon>
        <taxon>Actinomycetes</taxon>
        <taxon>Geodermatophilales</taxon>
        <taxon>Geodermatophilaceae</taxon>
        <taxon>Geodermatophilus</taxon>
    </lineage>
</organism>
<proteinExistence type="inferred from homology"/>
<protein>
    <submittedName>
        <fullName evidence="5">[SSU ribosomal protein S5P]-alanine acetyltransferase</fullName>
    </submittedName>
</protein>
<evidence type="ECO:0000256" key="1">
    <source>
        <dbReference type="ARBA" id="ARBA00022679"/>
    </source>
</evidence>
<dbReference type="GO" id="GO:0005840">
    <property type="term" value="C:ribosome"/>
    <property type="evidence" value="ECO:0007669"/>
    <property type="project" value="UniProtKB-KW"/>
</dbReference>
<dbReference type="AlphaFoldDB" id="A0A1I4KN02"/>
<reference evidence="5 6" key="1">
    <citation type="submission" date="2016-10" db="EMBL/GenBank/DDBJ databases">
        <authorList>
            <person name="de Groot N.N."/>
        </authorList>
    </citation>
    <scope>NUCLEOTIDE SEQUENCE [LARGE SCALE GENOMIC DNA]</scope>
    <source>
        <strain evidence="5 6">DSM 45317</strain>
    </source>
</reference>
<keyword evidence="2" id="KW-0012">Acyltransferase</keyword>
<evidence type="ECO:0000256" key="3">
    <source>
        <dbReference type="ARBA" id="ARBA00038502"/>
    </source>
</evidence>
<dbReference type="EMBL" id="FOSW01000018">
    <property type="protein sequence ID" value="SFL80152.1"/>
    <property type="molecule type" value="Genomic_DNA"/>
</dbReference>
<dbReference type="InterPro" id="IPR051531">
    <property type="entry name" value="N-acetyltransferase"/>
</dbReference>
<dbReference type="PANTHER" id="PTHR43792">
    <property type="entry name" value="GNAT FAMILY, PUTATIVE (AFU_ORTHOLOGUE AFUA_3G00765)-RELATED-RELATED"/>
    <property type="match status" value="1"/>
</dbReference>
<keyword evidence="1 5" id="KW-0808">Transferase</keyword>
<dbReference type="Pfam" id="PF13302">
    <property type="entry name" value="Acetyltransf_3"/>
    <property type="match status" value="1"/>
</dbReference>
<dbReference type="InParanoid" id="A0A1I4KN02"/>
<dbReference type="PROSITE" id="PS51186">
    <property type="entry name" value="GNAT"/>
    <property type="match status" value="1"/>
</dbReference>
<keyword evidence="5" id="KW-0689">Ribosomal protein</keyword>
<name>A0A1I4KN02_9ACTN</name>
<dbReference type="SUPFAM" id="SSF55729">
    <property type="entry name" value="Acyl-CoA N-acyltransferases (Nat)"/>
    <property type="match status" value="1"/>
</dbReference>
<evidence type="ECO:0000256" key="2">
    <source>
        <dbReference type="ARBA" id="ARBA00023315"/>
    </source>
</evidence>
<accession>A0A1I4KN02</accession>
<gene>
    <name evidence="5" type="ORF">SAMN04488085_11849</name>
</gene>
<sequence length="183" mass="20714">MPPATRLVRPDDAPALADLLRRNRDFLAPWEPVRTDEWFTVEGQRTAIHEVLGQHERGLALPHVVLDRDGRVAGRVNLNTIVRGAFQSASVGYWVSEDRNGQGLATAGVREMKRVAFEELGLHRLEAGTLLHNAASQRVLERNAFERFGLAPRYLRIAGRWQDHVLFQVLDEDEARDPAGYFQ</sequence>
<feature type="domain" description="N-acetyltransferase" evidence="4">
    <location>
        <begin position="3"/>
        <end position="172"/>
    </location>
</feature>
<dbReference type="Proteomes" id="UP000199152">
    <property type="component" value="Unassembled WGS sequence"/>
</dbReference>
<dbReference type="PANTHER" id="PTHR43792:SF8">
    <property type="entry name" value="[RIBOSOMAL PROTEIN US5]-ALANINE N-ACETYLTRANSFERASE"/>
    <property type="match status" value="1"/>
</dbReference>
<comment type="similarity">
    <text evidence="3">Belongs to the acetyltransferase family. RimJ subfamily.</text>
</comment>
<dbReference type="InterPro" id="IPR016181">
    <property type="entry name" value="Acyl_CoA_acyltransferase"/>
</dbReference>
<dbReference type="GO" id="GO:0005737">
    <property type="term" value="C:cytoplasm"/>
    <property type="evidence" value="ECO:0007669"/>
    <property type="project" value="TreeGrafter"/>
</dbReference>
<evidence type="ECO:0000313" key="5">
    <source>
        <dbReference type="EMBL" id="SFL80152.1"/>
    </source>
</evidence>
<dbReference type="GO" id="GO:0008999">
    <property type="term" value="F:protein-N-terminal-alanine acetyltransferase activity"/>
    <property type="evidence" value="ECO:0007669"/>
    <property type="project" value="TreeGrafter"/>
</dbReference>